<dbReference type="InterPro" id="IPR008492">
    <property type="entry name" value="Rv2714-like"/>
</dbReference>
<evidence type="ECO:0000256" key="1">
    <source>
        <dbReference type="SAM" id="MobiDB-lite"/>
    </source>
</evidence>
<dbReference type="EMBL" id="PKJT01000008">
    <property type="protein sequence ID" value="PKZ81368.1"/>
    <property type="molecule type" value="Genomic_DNA"/>
</dbReference>
<dbReference type="PIRSF" id="PIRSF028754">
    <property type="entry name" value="UCP028754"/>
    <property type="match status" value="1"/>
</dbReference>
<dbReference type="SUPFAM" id="SSF159659">
    <property type="entry name" value="Cgl1923-like"/>
    <property type="match status" value="1"/>
</dbReference>
<dbReference type="InterPro" id="IPR038389">
    <property type="entry name" value="PSMG2_sf"/>
</dbReference>
<dbReference type="Pfam" id="PF09754">
    <property type="entry name" value="PAC2"/>
    <property type="match status" value="1"/>
</dbReference>
<comment type="caution">
    <text evidence="2">The sequence shown here is derived from an EMBL/GenBank/DDBJ whole genome shotgun (WGS) entry which is preliminary data.</text>
</comment>
<evidence type="ECO:0000313" key="2">
    <source>
        <dbReference type="EMBL" id="PKZ81368.1"/>
    </source>
</evidence>
<dbReference type="Gene3D" id="1.10.287.100">
    <property type="match status" value="1"/>
</dbReference>
<organism evidence="2 3">
    <name type="scientific">Micrococcus luteus</name>
    <name type="common">Micrococcus lysodeikticus</name>
    <dbReference type="NCBI Taxonomy" id="1270"/>
    <lineage>
        <taxon>Bacteria</taxon>
        <taxon>Bacillati</taxon>
        <taxon>Actinomycetota</taxon>
        <taxon>Actinomycetes</taxon>
        <taxon>Micrococcales</taxon>
        <taxon>Micrococcaceae</taxon>
        <taxon>Micrococcus</taxon>
    </lineage>
</organism>
<reference evidence="2 3" key="1">
    <citation type="submission" date="2017-12" db="EMBL/GenBank/DDBJ databases">
        <title>Phylogenetic diversity of female urinary microbiome.</title>
        <authorList>
            <person name="Thomas-White K."/>
            <person name="Wolfe A.J."/>
        </authorList>
    </citation>
    <scope>NUCLEOTIDE SEQUENCE [LARGE SCALE GENOMIC DNA]</scope>
    <source>
        <strain evidence="2 3">UMB0038</strain>
    </source>
</reference>
<name>A0A031IH04_MICLU</name>
<evidence type="ECO:0000313" key="3">
    <source>
        <dbReference type="Proteomes" id="UP000234847"/>
    </source>
</evidence>
<feature type="region of interest" description="Disordered" evidence="1">
    <location>
        <begin position="262"/>
        <end position="318"/>
    </location>
</feature>
<dbReference type="Gene3D" id="3.40.50.10900">
    <property type="entry name" value="PAC-like subunit"/>
    <property type="match status" value="1"/>
</dbReference>
<accession>A0A653PPY3</accession>
<accession>A0A031IH04</accession>
<proteinExistence type="predicted"/>
<protein>
    <submittedName>
        <fullName evidence="2">PAC2 family protein</fullName>
    </submittedName>
</protein>
<dbReference type="RefSeq" id="WP_036314094.1">
    <property type="nucleotide sequence ID" value="NZ_CBDRLR010000018.1"/>
</dbReference>
<gene>
    <name evidence="2" type="ORF">CYJ95_08445</name>
</gene>
<dbReference type="AlphaFoldDB" id="A0A031IH04"/>
<dbReference type="InterPro" id="IPR019151">
    <property type="entry name" value="Proteasome_assmbl_chaperone_2"/>
</dbReference>
<sequence>MQDAAPLYTRHEGAPVPPGLGMLVALTGHMDAGRVARQVRAALHEHLTHRTVVSFDVDSMFDYRARRPRLRFDRDRYRDLRLPALEVQLVEDLLGHPFLLLSGPEPDFRWQAVTEAVLGLAQEWEVDSLTFLDAAPLPVPHTRRLGVTTHGSRADAVEGLSTWSPEADIVAGLLQMLELRAEEADLPTAGYTVHVPHYVAEASFPQAAVAALEYAGAAMGLMLPSDDLRDASRDIEAELERQVSGSGEIQQMIAGLERNYDQNAEDQERSLLETEQGLPDGDELASAVEAYLAARDAGGGSAPAQEDGPGRPSTDDGD</sequence>
<dbReference type="Proteomes" id="UP000234847">
    <property type="component" value="Unassembled WGS sequence"/>
</dbReference>